<dbReference type="AlphaFoldDB" id="A0A2V5J2V3"/>
<keyword evidence="5" id="KW-1185">Reference proteome</keyword>
<name>A0A2V5J2V3_9EURO</name>
<sequence>MLVSSATRQDPPPRGSHQNVNPGDSINSPADETMAQDVALETLHIEAKQDQAEPVQLFKDGLVEVKVADLNAETGDCSAGDVASAILQILTSYTVNCQKGGPMLWEDVEGFFPTITNFVQKQEPVRMVLPAFPFKSPNHQDKTLGVLPDLGEELALHHLNGICLNIAQVYSPGAEVHIASDGLVYNDILGVPDEVVWDYGETLRQIAVAQNLAHIRFIRLADLLGHPGSTKEFYVAHASCLRRELALRFQDPAFDPREAIKADMDILLTYRGYIKFLTKDLAHRPKLAKSKRARAEEISQTARRMLARGQIYASAIKAQRGDYVRLSIHESTASRKLSVSLLPQDKMRSIGHTPWHACVVVCLDGTYRTAHADQVRDTHELVYKDGRPHCYRERSELFDWTQDGLSVQFEHLYPCGLVIRPTVEDGAPAPAIQSIPMRKVRQLSHHFSPVLCRGFARTEDEAVFIRSAETLGEVLPWTHGIIKKVKDSKRVDKLNNNVESREAMPMHFDGMFKFEHVTDPVTGATERRQAFPRYQFFTCQITSPNDGFTLFASSRLLLRHLPHPWTVDQLQTLTWGMDNDGFWDAQIHHLPLLVTHPVTGRPCLRWHQPWDASQTKFSTCVVTIENAADGGARLIPVIDRLLYDYRVCLRLAWEVGDVLVNDNTAMLHTRTAYQNNADRELWRIHCD</sequence>
<feature type="region of interest" description="Disordered" evidence="2">
    <location>
        <begin position="1"/>
        <end position="30"/>
    </location>
</feature>
<accession>A0A2V5J2V3</accession>
<dbReference type="Gene3D" id="3.60.130.10">
    <property type="entry name" value="Clavaminate synthase-like"/>
    <property type="match status" value="1"/>
</dbReference>
<proteinExistence type="predicted"/>
<feature type="domain" description="TauD/TfdA-like" evidence="3">
    <location>
        <begin position="437"/>
        <end position="684"/>
    </location>
</feature>
<dbReference type="Proteomes" id="UP000248817">
    <property type="component" value="Unassembled WGS sequence"/>
</dbReference>
<dbReference type="InterPro" id="IPR007817">
    <property type="entry name" value="Isocyanide_synthase_DIT1"/>
</dbReference>
<dbReference type="Pfam" id="PF02668">
    <property type="entry name" value="TauD"/>
    <property type="match status" value="1"/>
</dbReference>
<dbReference type="InterPro" id="IPR042098">
    <property type="entry name" value="TauD-like_sf"/>
</dbReference>
<dbReference type="SUPFAM" id="SSF51197">
    <property type="entry name" value="Clavaminate synthase-like"/>
    <property type="match status" value="1"/>
</dbReference>
<keyword evidence="1" id="KW-0560">Oxidoreductase</keyword>
<reference evidence="4 5" key="1">
    <citation type="submission" date="2018-02" db="EMBL/GenBank/DDBJ databases">
        <title>The genomes of Aspergillus section Nigri reveals drivers in fungal speciation.</title>
        <authorList>
            <consortium name="DOE Joint Genome Institute"/>
            <person name="Vesth T.C."/>
            <person name="Nybo J."/>
            <person name="Theobald S."/>
            <person name="Brandl J."/>
            <person name="Frisvad J.C."/>
            <person name="Nielsen K.F."/>
            <person name="Lyhne E.K."/>
            <person name="Kogle M.E."/>
            <person name="Kuo A."/>
            <person name="Riley R."/>
            <person name="Clum A."/>
            <person name="Nolan M."/>
            <person name="Lipzen A."/>
            <person name="Salamov A."/>
            <person name="Henrissat B."/>
            <person name="Wiebenga A."/>
            <person name="De vries R.P."/>
            <person name="Grigoriev I.V."/>
            <person name="Mortensen U.H."/>
            <person name="Andersen M.R."/>
            <person name="Baker S.E."/>
        </authorList>
    </citation>
    <scope>NUCLEOTIDE SEQUENCE [LARGE SCALE GENOMIC DNA]</scope>
    <source>
        <strain evidence="4 5">CBS 114.80</strain>
    </source>
</reference>
<dbReference type="Pfam" id="PF05141">
    <property type="entry name" value="DIT1_PvcA"/>
    <property type="match status" value="1"/>
</dbReference>
<evidence type="ECO:0000256" key="1">
    <source>
        <dbReference type="ARBA" id="ARBA00023002"/>
    </source>
</evidence>
<evidence type="ECO:0000259" key="3">
    <source>
        <dbReference type="Pfam" id="PF02668"/>
    </source>
</evidence>
<gene>
    <name evidence="4" type="ORF">BP00DRAFT_497748</name>
</gene>
<evidence type="ECO:0000313" key="4">
    <source>
        <dbReference type="EMBL" id="PYI27886.1"/>
    </source>
</evidence>
<dbReference type="PANTHER" id="PTHR37285:SF6">
    <property type="entry name" value="BIOSYNTHESIS PROTEIN, PUTATIVE (AFU_ORTHOLOGUE AFUA_5G02660)-RELATED"/>
    <property type="match status" value="1"/>
</dbReference>
<dbReference type="PANTHER" id="PTHR37285">
    <property type="entry name" value="SPORE WALL MATURATION PROTEIN DIT1"/>
    <property type="match status" value="1"/>
</dbReference>
<evidence type="ECO:0000313" key="5">
    <source>
        <dbReference type="Proteomes" id="UP000248817"/>
    </source>
</evidence>
<dbReference type="InterPro" id="IPR003819">
    <property type="entry name" value="TauD/TfdA-like"/>
</dbReference>
<feature type="compositionally biased region" description="Polar residues" evidence="2">
    <location>
        <begin position="16"/>
        <end position="30"/>
    </location>
</feature>
<evidence type="ECO:0000256" key="2">
    <source>
        <dbReference type="SAM" id="MobiDB-lite"/>
    </source>
</evidence>
<dbReference type="GO" id="GO:0016491">
    <property type="term" value="F:oxidoreductase activity"/>
    <property type="evidence" value="ECO:0007669"/>
    <property type="project" value="UniProtKB-KW"/>
</dbReference>
<organism evidence="4 5">
    <name type="scientific">Aspergillus indologenus CBS 114.80</name>
    <dbReference type="NCBI Taxonomy" id="1450541"/>
    <lineage>
        <taxon>Eukaryota</taxon>
        <taxon>Fungi</taxon>
        <taxon>Dikarya</taxon>
        <taxon>Ascomycota</taxon>
        <taxon>Pezizomycotina</taxon>
        <taxon>Eurotiomycetes</taxon>
        <taxon>Eurotiomycetidae</taxon>
        <taxon>Eurotiales</taxon>
        <taxon>Aspergillaceae</taxon>
        <taxon>Aspergillus</taxon>
        <taxon>Aspergillus subgen. Circumdati</taxon>
    </lineage>
</organism>
<protein>
    <submittedName>
        <fullName evidence="4">Clavaminate synthase-like protein</fullName>
    </submittedName>
</protein>
<dbReference type="EMBL" id="KZ825560">
    <property type="protein sequence ID" value="PYI27886.1"/>
    <property type="molecule type" value="Genomic_DNA"/>
</dbReference>